<evidence type="ECO:0000259" key="10">
    <source>
        <dbReference type="PROSITE" id="PS50885"/>
    </source>
</evidence>
<dbReference type="Pfam" id="PF02518">
    <property type="entry name" value="HATPase_c"/>
    <property type="match status" value="1"/>
</dbReference>
<evidence type="ECO:0000256" key="6">
    <source>
        <dbReference type="ARBA" id="ARBA00022777"/>
    </source>
</evidence>
<dbReference type="Gene3D" id="1.10.287.130">
    <property type="match status" value="1"/>
</dbReference>
<evidence type="ECO:0000256" key="5">
    <source>
        <dbReference type="ARBA" id="ARBA00022679"/>
    </source>
</evidence>
<evidence type="ECO:0000313" key="12">
    <source>
        <dbReference type="Proteomes" id="UP000003280"/>
    </source>
</evidence>
<dbReference type="InterPro" id="IPR036097">
    <property type="entry name" value="HisK_dim/P_sf"/>
</dbReference>
<dbReference type="Gene3D" id="6.10.340.10">
    <property type="match status" value="1"/>
</dbReference>
<dbReference type="SUPFAM" id="SSF158472">
    <property type="entry name" value="HAMP domain-like"/>
    <property type="match status" value="1"/>
</dbReference>
<dbReference type="EMBL" id="AEEH01000047">
    <property type="protein sequence ID" value="EFM24919.1"/>
    <property type="molecule type" value="Genomic_DNA"/>
</dbReference>
<dbReference type="GO" id="GO:0016020">
    <property type="term" value="C:membrane"/>
    <property type="evidence" value="ECO:0007669"/>
    <property type="project" value="UniProtKB-SubCell"/>
</dbReference>
<accession>E0NMV1</accession>
<comment type="subcellular location">
    <subcellularLocation>
        <location evidence="2">Membrane</location>
    </subcellularLocation>
</comment>
<dbReference type="CDD" id="cd00082">
    <property type="entry name" value="HisKA"/>
    <property type="match status" value="1"/>
</dbReference>
<keyword evidence="8" id="KW-0812">Transmembrane</keyword>
<evidence type="ECO:0000256" key="3">
    <source>
        <dbReference type="ARBA" id="ARBA00012438"/>
    </source>
</evidence>
<organism evidence="11 12">
    <name type="scientific">Peptoniphilus duerdenii ATCC BAA-1640</name>
    <dbReference type="NCBI Taxonomy" id="862517"/>
    <lineage>
        <taxon>Bacteria</taxon>
        <taxon>Bacillati</taxon>
        <taxon>Bacillota</taxon>
        <taxon>Tissierellia</taxon>
        <taxon>Tissierellales</taxon>
        <taxon>Peptoniphilaceae</taxon>
        <taxon>Peptoniphilus</taxon>
    </lineage>
</organism>
<dbReference type="RefSeq" id="WP_008902280.1">
    <property type="nucleotide sequence ID" value="NZ_GL397071.1"/>
</dbReference>
<feature type="domain" description="Histidine kinase" evidence="9">
    <location>
        <begin position="251"/>
        <end position="464"/>
    </location>
</feature>
<evidence type="ECO:0000256" key="2">
    <source>
        <dbReference type="ARBA" id="ARBA00004370"/>
    </source>
</evidence>
<keyword evidence="6 11" id="KW-0418">Kinase</keyword>
<comment type="catalytic activity">
    <reaction evidence="1">
        <text>ATP + protein L-histidine = ADP + protein N-phospho-L-histidine.</text>
        <dbReference type="EC" id="2.7.13.3"/>
    </reaction>
</comment>
<name>E0NMV1_9FIRM</name>
<keyword evidence="4" id="KW-0597">Phosphoprotein</keyword>
<evidence type="ECO:0000313" key="11">
    <source>
        <dbReference type="EMBL" id="EFM24919.1"/>
    </source>
</evidence>
<dbReference type="PROSITE" id="PS50109">
    <property type="entry name" value="HIS_KIN"/>
    <property type="match status" value="1"/>
</dbReference>
<dbReference type="InterPro" id="IPR003661">
    <property type="entry name" value="HisK_dim/P_dom"/>
</dbReference>
<dbReference type="EC" id="2.7.13.3" evidence="3"/>
<feature type="domain" description="HAMP" evidence="10">
    <location>
        <begin position="191"/>
        <end position="243"/>
    </location>
</feature>
<evidence type="ECO:0000259" key="9">
    <source>
        <dbReference type="PROSITE" id="PS50109"/>
    </source>
</evidence>
<dbReference type="Pfam" id="PF00672">
    <property type="entry name" value="HAMP"/>
    <property type="match status" value="1"/>
</dbReference>
<dbReference type="Gene3D" id="3.30.565.10">
    <property type="entry name" value="Histidine kinase-like ATPase, C-terminal domain"/>
    <property type="match status" value="1"/>
</dbReference>
<dbReference type="SUPFAM" id="SSF55874">
    <property type="entry name" value="ATPase domain of HSP90 chaperone/DNA topoisomerase II/histidine kinase"/>
    <property type="match status" value="1"/>
</dbReference>
<evidence type="ECO:0000256" key="7">
    <source>
        <dbReference type="ARBA" id="ARBA00023012"/>
    </source>
</evidence>
<feature type="transmembrane region" description="Helical" evidence="8">
    <location>
        <begin position="163"/>
        <end position="190"/>
    </location>
</feature>
<keyword evidence="8" id="KW-0472">Membrane</keyword>
<evidence type="ECO:0000256" key="1">
    <source>
        <dbReference type="ARBA" id="ARBA00000085"/>
    </source>
</evidence>
<dbReference type="AlphaFoldDB" id="E0NMV1"/>
<reference evidence="11 12" key="1">
    <citation type="submission" date="2010-07" db="EMBL/GenBank/DDBJ databases">
        <authorList>
            <person name="Muzny D."/>
            <person name="Qin X."/>
            <person name="Deng J."/>
            <person name="Jiang H."/>
            <person name="Liu Y."/>
            <person name="Qu J."/>
            <person name="Song X.-Z."/>
            <person name="Zhang L."/>
            <person name="Thornton R."/>
            <person name="Coyle M."/>
            <person name="Francisco L."/>
            <person name="Jackson L."/>
            <person name="Javaid M."/>
            <person name="Korchina V."/>
            <person name="Kovar C."/>
            <person name="Mata R."/>
            <person name="Mathew T."/>
            <person name="Ngo R."/>
            <person name="Nguyen L."/>
            <person name="Nguyen N."/>
            <person name="Okwuonu G."/>
            <person name="Ongeri F."/>
            <person name="Pham C."/>
            <person name="Simmons D."/>
            <person name="Wilczek-Boney K."/>
            <person name="Hale W."/>
            <person name="Jakkamsetti A."/>
            <person name="Pham P."/>
            <person name="Ruth R."/>
            <person name="San Lucas F."/>
            <person name="Warren J."/>
            <person name="Zhang J."/>
            <person name="Zhao Z."/>
            <person name="Zhou C."/>
            <person name="Zhu D."/>
            <person name="Lee S."/>
            <person name="Bess C."/>
            <person name="Blankenburg K."/>
            <person name="Forbes L."/>
            <person name="Fu Q."/>
            <person name="Gubbala S."/>
            <person name="Hirani K."/>
            <person name="Jayaseelan J.C."/>
            <person name="Lara F."/>
            <person name="Munidasa M."/>
            <person name="Palculict T."/>
            <person name="Patil S."/>
            <person name="Pu L.-L."/>
            <person name="Saada N."/>
            <person name="Tang L."/>
            <person name="Weissenberger G."/>
            <person name="Zhu Y."/>
            <person name="Hemphill L."/>
            <person name="Shang Y."/>
            <person name="Youmans B."/>
            <person name="Ayvaz T."/>
            <person name="Ross M."/>
            <person name="Santibanez J."/>
            <person name="Aqrawi P."/>
            <person name="Gross S."/>
            <person name="Joshi V."/>
            <person name="Fowler G."/>
            <person name="Nazareth L."/>
            <person name="Reid J."/>
            <person name="Worley K."/>
            <person name="Petrosino J."/>
            <person name="Highlander S."/>
            <person name="Gibbs R."/>
        </authorList>
    </citation>
    <scope>NUCLEOTIDE SEQUENCE [LARGE SCALE GENOMIC DNA]</scope>
    <source>
        <strain evidence="11 12">ATCC BAA-1640</strain>
    </source>
</reference>
<proteinExistence type="predicted"/>
<protein>
    <recommendedName>
        <fullName evidence="3">histidine kinase</fullName>
        <ecNumber evidence="3">2.7.13.3</ecNumber>
    </recommendedName>
</protein>
<feature type="transmembrane region" description="Helical" evidence="8">
    <location>
        <begin position="12"/>
        <end position="33"/>
    </location>
</feature>
<dbReference type="PANTHER" id="PTHR43547:SF2">
    <property type="entry name" value="HYBRID SIGNAL TRANSDUCTION HISTIDINE KINASE C"/>
    <property type="match status" value="1"/>
</dbReference>
<dbReference type="SMART" id="SM00388">
    <property type="entry name" value="HisKA"/>
    <property type="match status" value="1"/>
</dbReference>
<dbReference type="SMART" id="SM00304">
    <property type="entry name" value="HAMP"/>
    <property type="match status" value="1"/>
</dbReference>
<dbReference type="FunFam" id="1.10.287.130:FF:000001">
    <property type="entry name" value="Two-component sensor histidine kinase"/>
    <property type="match status" value="1"/>
</dbReference>
<dbReference type="CDD" id="cd00075">
    <property type="entry name" value="HATPase"/>
    <property type="match status" value="1"/>
</dbReference>
<comment type="caution">
    <text evidence="11">The sequence shown here is derived from an EMBL/GenBank/DDBJ whole genome shotgun (WGS) entry which is preliminary data.</text>
</comment>
<dbReference type="HOGENOM" id="CLU_000445_89_6_9"/>
<dbReference type="PROSITE" id="PS50885">
    <property type="entry name" value="HAMP"/>
    <property type="match status" value="1"/>
</dbReference>
<dbReference type="SUPFAM" id="SSF47384">
    <property type="entry name" value="Homodimeric domain of signal transducing histidine kinase"/>
    <property type="match status" value="1"/>
</dbReference>
<dbReference type="Proteomes" id="UP000003280">
    <property type="component" value="Unassembled WGS sequence"/>
</dbReference>
<dbReference type="InterPro" id="IPR005467">
    <property type="entry name" value="His_kinase_dom"/>
</dbReference>
<evidence type="ECO:0000256" key="8">
    <source>
        <dbReference type="SAM" id="Phobius"/>
    </source>
</evidence>
<gene>
    <name evidence="11" type="ORF">HMPREF9225_1490</name>
</gene>
<dbReference type="InterPro" id="IPR003660">
    <property type="entry name" value="HAMP_dom"/>
</dbReference>
<dbReference type="eggNOG" id="COG2205">
    <property type="taxonomic scope" value="Bacteria"/>
</dbReference>
<dbReference type="Pfam" id="PF00512">
    <property type="entry name" value="HisKA"/>
    <property type="match status" value="1"/>
</dbReference>
<keyword evidence="8" id="KW-1133">Transmembrane helix</keyword>
<dbReference type="GO" id="GO:0000155">
    <property type="term" value="F:phosphorelay sensor kinase activity"/>
    <property type="evidence" value="ECO:0007669"/>
    <property type="project" value="InterPro"/>
</dbReference>
<keyword evidence="5 11" id="KW-0808">Transferase</keyword>
<dbReference type="STRING" id="862517.HMPREF9225_1490"/>
<dbReference type="PANTHER" id="PTHR43547">
    <property type="entry name" value="TWO-COMPONENT HISTIDINE KINASE"/>
    <property type="match status" value="1"/>
</dbReference>
<dbReference type="SMART" id="SM00387">
    <property type="entry name" value="HATPase_c"/>
    <property type="match status" value="1"/>
</dbReference>
<keyword evidence="12" id="KW-1185">Reference proteome</keyword>
<keyword evidence="7" id="KW-0902">Two-component regulatory system</keyword>
<sequence length="468" mass="52402">MMKNSISNRLRNNFTILTLLVVLVTDIFLILGIKEFYYKAVESQLVNRLEISMDYYYKNYADRSLESLVSDEIDLLFLDVPSEIQILNKDGVILMDNIGVTDKNPINTSDIRDANTKNYGTWIGKNNIRNEFVIAVTSKIENSNNETIGYMRFLSSLKSQNSVIINTAIAIFAFSAIVMIIAITAATYIADTIVKPIRELTTIASLYIDGQYKSRANIKTGDEIESLADALNALADEIVNKDKIKNDFISSISHELRTPLTSIKGWAVVLKDSLENEELMEDGLSIIEKESDRLSKMVEDLLDFSRFISGRITLDKDTFNITSTVISVAKQMKLRANLNGLEFITEIYPDIVITVGDENRIKQILINLLDNAIKFTSEKGWVKIKTEVEDENFVIIVSDNGVGISKDEINLVKEKFYKGRHSKSHSGLGLSISEEIAKLHGGSLDIFSEENIGTVVKVKIPIVTEGIA</sequence>
<dbReference type="InterPro" id="IPR004358">
    <property type="entry name" value="Sig_transdc_His_kin-like_C"/>
</dbReference>
<dbReference type="InterPro" id="IPR036890">
    <property type="entry name" value="HATPase_C_sf"/>
</dbReference>
<dbReference type="PRINTS" id="PR00344">
    <property type="entry name" value="BCTRLSENSOR"/>
</dbReference>
<evidence type="ECO:0000256" key="4">
    <source>
        <dbReference type="ARBA" id="ARBA00022553"/>
    </source>
</evidence>
<dbReference type="InterPro" id="IPR003594">
    <property type="entry name" value="HATPase_dom"/>
</dbReference>
<dbReference type="CDD" id="cd06225">
    <property type="entry name" value="HAMP"/>
    <property type="match status" value="1"/>
</dbReference>